<dbReference type="PANTHER" id="PTHR16270:SF5">
    <property type="entry name" value="HYPOTHETICAL LOC287798"/>
    <property type="match status" value="1"/>
</dbReference>
<protein>
    <recommendedName>
        <fullName evidence="14">ATP synthase subunit f, mitochondrial</fullName>
    </recommendedName>
</protein>
<keyword evidence="3" id="KW-0813">Transport</keyword>
<dbReference type="GO" id="GO:0031966">
    <property type="term" value="C:mitochondrial membrane"/>
    <property type="evidence" value="ECO:0007669"/>
    <property type="project" value="UniProtKB-SubCell"/>
</dbReference>
<dbReference type="GO" id="GO:0006754">
    <property type="term" value="P:ATP biosynthetic process"/>
    <property type="evidence" value="ECO:0007669"/>
    <property type="project" value="UniProtKB-KW"/>
</dbReference>
<keyword evidence="11" id="KW-0812">Transmembrane</keyword>
<feature type="region of interest" description="Disordered" evidence="10">
    <location>
        <begin position="52"/>
        <end position="114"/>
    </location>
</feature>
<feature type="transmembrane region" description="Helical" evidence="11">
    <location>
        <begin position="374"/>
        <end position="393"/>
    </location>
</feature>
<evidence type="ECO:0008006" key="14">
    <source>
        <dbReference type="Google" id="ProtNLM"/>
    </source>
</evidence>
<accession>A0A8T2JVT9</accession>
<dbReference type="GO" id="GO:1902600">
    <property type="term" value="P:proton transmembrane transport"/>
    <property type="evidence" value="ECO:0007669"/>
    <property type="project" value="UniProtKB-KW"/>
</dbReference>
<dbReference type="AlphaFoldDB" id="A0A8T2JVT9"/>
<evidence type="ECO:0000256" key="4">
    <source>
        <dbReference type="ARBA" id="ARBA00022547"/>
    </source>
</evidence>
<dbReference type="InterPro" id="IPR037694">
    <property type="entry name" value="MTNAP1"/>
</dbReference>
<feature type="compositionally biased region" description="Basic and acidic residues" evidence="10">
    <location>
        <begin position="52"/>
        <end position="81"/>
    </location>
</feature>
<evidence type="ECO:0000313" key="13">
    <source>
        <dbReference type="Proteomes" id="UP000812440"/>
    </source>
</evidence>
<dbReference type="PANTHER" id="PTHR16270">
    <property type="entry name" value="HYPOTHETICAL LOC287798"/>
    <property type="match status" value="1"/>
</dbReference>
<reference evidence="12" key="1">
    <citation type="thesis" date="2020" institute="ProQuest LLC" country="789 East Eisenhower Parkway, Ann Arbor, MI, USA">
        <title>Comparative Genomics and Chromosome Evolution.</title>
        <authorList>
            <person name="Mudd A.B."/>
        </authorList>
    </citation>
    <scope>NUCLEOTIDE SEQUENCE</scope>
    <source>
        <strain evidence="12">Female2</strain>
        <tissue evidence="12">Blood</tissue>
    </source>
</reference>
<sequence length="405" mass="46317">MKGSSTELEVCPFCKKPFKRLKSHLPHCKLARVEMNNGPILDDKTRAVDMHLTDKKTKPRKISESQKEKGNVSKQFKERNQLSDQSPGSYKLTKQQKQSQKAEKKHRPLGSIKDLNHIEKASFNMEAQNTENYRLNQPVQQYPGSTEKEDLPKLTVNTEVTTLLHCNKGEFLRTRKTVVWDHIKVSLCKKVCFEDFSDFCSIERNVAPLSDYSTSVGTVLKSAQLLTSAPAAEPIQSNYIPLEIMFIETTESNKKSLNSCPLPACTQPLLQGVASCSLGLQWFPELYSNYVRLKVIPVMKRHKDIAQDVKRIAVPIKSDHADISLAVRRLMDVRLKELPVWLAGHFSIKNFPGAVQKAWSQYYQKYIDVRKGGIGGLSMLLAGYCILSYTWNYDHIKQDRWRKYH</sequence>
<gene>
    <name evidence="12" type="ORF">GDO86_014067</name>
</gene>
<evidence type="ECO:0000256" key="7">
    <source>
        <dbReference type="ARBA" id="ARBA00023128"/>
    </source>
</evidence>
<dbReference type="Pfam" id="PF10206">
    <property type="entry name" value="WRW"/>
    <property type="match status" value="1"/>
</dbReference>
<evidence type="ECO:0000256" key="10">
    <source>
        <dbReference type="SAM" id="MobiDB-lite"/>
    </source>
</evidence>
<evidence type="ECO:0000256" key="11">
    <source>
        <dbReference type="SAM" id="Phobius"/>
    </source>
</evidence>
<comment type="similarity">
    <text evidence="2">Belongs to the ATPase F chain family.</text>
</comment>
<organism evidence="12 13">
    <name type="scientific">Hymenochirus boettgeri</name>
    <name type="common">Congo dwarf clawed frog</name>
    <dbReference type="NCBI Taxonomy" id="247094"/>
    <lineage>
        <taxon>Eukaryota</taxon>
        <taxon>Metazoa</taxon>
        <taxon>Chordata</taxon>
        <taxon>Craniata</taxon>
        <taxon>Vertebrata</taxon>
        <taxon>Euteleostomi</taxon>
        <taxon>Amphibia</taxon>
        <taxon>Batrachia</taxon>
        <taxon>Anura</taxon>
        <taxon>Pipoidea</taxon>
        <taxon>Pipidae</taxon>
        <taxon>Pipinae</taxon>
        <taxon>Hymenochirus</taxon>
    </lineage>
</organism>
<dbReference type="GO" id="GO:0045259">
    <property type="term" value="C:proton-transporting ATP synthase complex"/>
    <property type="evidence" value="ECO:0007669"/>
    <property type="project" value="UniProtKB-KW"/>
</dbReference>
<dbReference type="Proteomes" id="UP000812440">
    <property type="component" value="Chromosome 8_10"/>
</dbReference>
<dbReference type="EMBL" id="JAACNH010000003">
    <property type="protein sequence ID" value="KAG8446466.1"/>
    <property type="molecule type" value="Genomic_DNA"/>
</dbReference>
<evidence type="ECO:0000256" key="3">
    <source>
        <dbReference type="ARBA" id="ARBA00022448"/>
    </source>
</evidence>
<keyword evidence="7" id="KW-0496">Mitochondrion</keyword>
<evidence type="ECO:0000313" key="12">
    <source>
        <dbReference type="EMBL" id="KAG8446466.1"/>
    </source>
</evidence>
<evidence type="ECO:0000256" key="9">
    <source>
        <dbReference type="ARBA" id="ARBA00023310"/>
    </source>
</evidence>
<evidence type="ECO:0000256" key="5">
    <source>
        <dbReference type="ARBA" id="ARBA00022781"/>
    </source>
</evidence>
<keyword evidence="9" id="KW-0066">ATP synthesis</keyword>
<evidence type="ECO:0000256" key="2">
    <source>
        <dbReference type="ARBA" id="ARBA00005895"/>
    </source>
</evidence>
<name>A0A8T2JVT9_9PIPI</name>
<keyword evidence="6" id="KW-0406">Ion transport</keyword>
<keyword evidence="8 11" id="KW-0472">Membrane</keyword>
<evidence type="ECO:0000256" key="6">
    <source>
        <dbReference type="ARBA" id="ARBA00023065"/>
    </source>
</evidence>
<evidence type="ECO:0000256" key="8">
    <source>
        <dbReference type="ARBA" id="ARBA00023136"/>
    </source>
</evidence>
<keyword evidence="13" id="KW-1185">Reference proteome</keyword>
<comment type="subcellular location">
    <subcellularLocation>
        <location evidence="1">Mitochondrion membrane</location>
    </subcellularLocation>
</comment>
<keyword evidence="5" id="KW-0375">Hydrogen ion transport</keyword>
<dbReference type="InterPro" id="IPR019344">
    <property type="entry name" value="F1F0-ATPsyn_F_prd"/>
</dbReference>
<evidence type="ECO:0000256" key="1">
    <source>
        <dbReference type="ARBA" id="ARBA00004325"/>
    </source>
</evidence>
<proteinExistence type="inferred from homology"/>
<comment type="caution">
    <text evidence="12">The sequence shown here is derived from an EMBL/GenBank/DDBJ whole genome shotgun (WGS) entry which is preliminary data.</text>
</comment>
<keyword evidence="4" id="KW-0138">CF(0)</keyword>
<dbReference type="OrthoDB" id="8921675at2759"/>
<keyword evidence="11" id="KW-1133">Transmembrane helix</keyword>